<dbReference type="Gene3D" id="1.10.1040.10">
    <property type="entry name" value="N-(1-d-carboxylethyl)-l-norvaline Dehydrogenase, domain 2"/>
    <property type="match status" value="1"/>
</dbReference>
<dbReference type="RefSeq" id="WP_203728016.1">
    <property type="nucleotide sequence ID" value="NZ_BAAATX010000001.1"/>
</dbReference>
<dbReference type="EMBL" id="BOML01000031">
    <property type="protein sequence ID" value="GIE02248.1"/>
    <property type="molecule type" value="Genomic_DNA"/>
</dbReference>
<dbReference type="InterPro" id="IPR008927">
    <property type="entry name" value="6-PGluconate_DH-like_C_sf"/>
</dbReference>
<proteinExistence type="predicted"/>
<dbReference type="InterPro" id="IPR013328">
    <property type="entry name" value="6PGD_dom2"/>
</dbReference>
<reference evidence="2 3" key="1">
    <citation type="submission" date="2021-01" db="EMBL/GenBank/DDBJ databases">
        <title>Whole genome shotgun sequence of Actinoplanes durhamensis NBRC 14914.</title>
        <authorList>
            <person name="Komaki H."/>
            <person name="Tamura T."/>
        </authorList>
    </citation>
    <scope>NUCLEOTIDE SEQUENCE [LARGE SCALE GENOMIC DNA]</scope>
    <source>
        <strain evidence="2 3">NBRC 14914</strain>
    </source>
</reference>
<keyword evidence="3" id="KW-1185">Reference proteome</keyword>
<sequence>MSIVGILSPGQMGAGLNAVSPETMAAIATDLTGCRVVDGAISGPPPATIAGTYLYLAGPDAATVAGLPWGDLVMPMLVGDGIGSASAVKMCTGSVYKGLTALITQAMRVAGAHGVLHAVLDDLERNDLARTASVARSAPKAHRFVAEMREVAATQAAAGLTPDLFAAIAEVYADIAGTRLAAGTPETATDLAPAEIVSRLGVRF</sequence>
<evidence type="ECO:0000313" key="2">
    <source>
        <dbReference type="EMBL" id="GIE02248.1"/>
    </source>
</evidence>
<gene>
    <name evidence="2" type="ORF">Adu01nite_35980</name>
</gene>
<protein>
    <recommendedName>
        <fullName evidence="1">Phosphogluconate dehydrogenase NAD-binding putative C-terminal domain-containing protein</fullName>
    </recommendedName>
</protein>
<dbReference type="Proteomes" id="UP000637628">
    <property type="component" value="Unassembled WGS sequence"/>
</dbReference>
<evidence type="ECO:0000259" key="1">
    <source>
        <dbReference type="Pfam" id="PF09130"/>
    </source>
</evidence>
<dbReference type="SUPFAM" id="SSF48179">
    <property type="entry name" value="6-phosphogluconate dehydrogenase C-terminal domain-like"/>
    <property type="match status" value="1"/>
</dbReference>
<comment type="caution">
    <text evidence="2">The sequence shown here is derived from an EMBL/GenBank/DDBJ whole genome shotgun (WGS) entry which is preliminary data.</text>
</comment>
<accession>A0ABQ3YXF2</accession>
<evidence type="ECO:0000313" key="3">
    <source>
        <dbReference type="Proteomes" id="UP000637628"/>
    </source>
</evidence>
<dbReference type="Gene3D" id="3.40.50.720">
    <property type="entry name" value="NAD(P)-binding Rossmann-like Domain"/>
    <property type="match status" value="1"/>
</dbReference>
<organism evidence="2 3">
    <name type="scientific">Paractinoplanes durhamensis</name>
    <dbReference type="NCBI Taxonomy" id="113563"/>
    <lineage>
        <taxon>Bacteria</taxon>
        <taxon>Bacillati</taxon>
        <taxon>Actinomycetota</taxon>
        <taxon>Actinomycetes</taxon>
        <taxon>Micromonosporales</taxon>
        <taxon>Micromonosporaceae</taxon>
        <taxon>Paractinoplanes</taxon>
    </lineage>
</organism>
<feature type="domain" description="Phosphogluconate dehydrogenase NAD-binding putative C-terminal" evidence="1">
    <location>
        <begin position="110"/>
        <end position="174"/>
    </location>
</feature>
<dbReference type="InterPro" id="IPR015814">
    <property type="entry name" value="Pgluconate_DH_NAD-bd_C"/>
</dbReference>
<dbReference type="Pfam" id="PF09130">
    <property type="entry name" value="DUF1932"/>
    <property type="match status" value="1"/>
</dbReference>
<name>A0ABQ3YXF2_9ACTN</name>